<accession>A0A317FA45</accession>
<dbReference type="Pfam" id="PF00313">
    <property type="entry name" value="CSD"/>
    <property type="match status" value="1"/>
</dbReference>
<dbReference type="Gene3D" id="2.40.50.140">
    <property type="entry name" value="Nucleic acid-binding proteins"/>
    <property type="match status" value="1"/>
</dbReference>
<keyword evidence="2" id="KW-0689">Ribosomal protein</keyword>
<dbReference type="AlphaFoldDB" id="A0A317FA45"/>
<reference evidence="3" key="1">
    <citation type="submission" date="2018-05" db="EMBL/GenBank/DDBJ databases">
        <authorList>
            <person name="Du Z."/>
            <person name="Wang X."/>
        </authorList>
    </citation>
    <scope>NUCLEOTIDE SEQUENCE [LARGE SCALE GENOMIC DNA]</scope>
    <source>
        <strain evidence="3">CQN31</strain>
    </source>
</reference>
<dbReference type="InterPro" id="IPR036567">
    <property type="entry name" value="RHF-like"/>
</dbReference>
<dbReference type="InterPro" id="IPR012340">
    <property type="entry name" value="NA-bd_OB-fold"/>
</dbReference>
<name>A0A317FA45_9PROT</name>
<evidence type="ECO:0000313" key="3">
    <source>
        <dbReference type="Proteomes" id="UP000245765"/>
    </source>
</evidence>
<dbReference type="InterPro" id="IPR011129">
    <property type="entry name" value="CSD"/>
</dbReference>
<feature type="domain" description="CSD" evidence="1">
    <location>
        <begin position="117"/>
        <end position="181"/>
    </location>
</feature>
<comment type="caution">
    <text evidence="2">The sequence shown here is derived from an EMBL/GenBank/DDBJ whole genome shotgun (WGS) entry which is preliminary data.</text>
</comment>
<dbReference type="GO" id="GO:0005829">
    <property type="term" value="C:cytosol"/>
    <property type="evidence" value="ECO:0007669"/>
    <property type="project" value="UniProtKB-ARBA"/>
</dbReference>
<proteinExistence type="predicted"/>
<dbReference type="CDD" id="cd00552">
    <property type="entry name" value="RaiA"/>
    <property type="match status" value="1"/>
</dbReference>
<evidence type="ECO:0000313" key="2">
    <source>
        <dbReference type="EMBL" id="PWS35954.1"/>
    </source>
</evidence>
<dbReference type="GO" id="GO:0003676">
    <property type="term" value="F:nucleic acid binding"/>
    <property type="evidence" value="ECO:0007669"/>
    <property type="project" value="InterPro"/>
</dbReference>
<dbReference type="InterPro" id="IPR002059">
    <property type="entry name" value="CSP_DNA-bd"/>
</dbReference>
<dbReference type="SUPFAM" id="SSF50249">
    <property type="entry name" value="Nucleic acid-binding proteins"/>
    <property type="match status" value="1"/>
</dbReference>
<dbReference type="EMBL" id="QGNA01000004">
    <property type="protein sequence ID" value="PWS35954.1"/>
    <property type="molecule type" value="Genomic_DNA"/>
</dbReference>
<keyword evidence="3" id="KW-1185">Reference proteome</keyword>
<dbReference type="SMART" id="SM00357">
    <property type="entry name" value="CSP"/>
    <property type="match status" value="1"/>
</dbReference>
<dbReference type="Proteomes" id="UP000245765">
    <property type="component" value="Unassembled WGS sequence"/>
</dbReference>
<evidence type="ECO:0000259" key="1">
    <source>
        <dbReference type="PROSITE" id="PS51857"/>
    </source>
</evidence>
<keyword evidence="2" id="KW-0687">Ribonucleoprotein</keyword>
<dbReference type="RefSeq" id="WP_109872320.1">
    <property type="nucleotide sequence ID" value="NZ_QGNA01000004.1"/>
</dbReference>
<dbReference type="GO" id="GO:0005840">
    <property type="term" value="C:ribosome"/>
    <property type="evidence" value="ECO:0007669"/>
    <property type="project" value="UniProtKB-KW"/>
</dbReference>
<sequence length="186" mass="21043">MAVPLQITFKGIEASPALEDRIREKAARLDRFERDILRCHVTVEAPHRHQRQGRLFRARLEVFVPRGDIVVTRESPHDHAHEDPYVAVRDAFDAVVRQLEDHVRRQDHRTSPNPPVLAHGRVARFVAGEDFGFIETADGQEVYFHRNSVAGHAFDRLHVGDPVRLSVTEGEKGPQASVVHPAGRNP</sequence>
<dbReference type="InterPro" id="IPR003489">
    <property type="entry name" value="RHF/RaiA"/>
</dbReference>
<protein>
    <submittedName>
        <fullName evidence="2">30S ribosomal protein S30</fullName>
    </submittedName>
</protein>
<gene>
    <name evidence="2" type="ORF">DFH01_20560</name>
</gene>
<dbReference type="SUPFAM" id="SSF69754">
    <property type="entry name" value="Ribosome binding protein Y (YfiA homologue)"/>
    <property type="match status" value="1"/>
</dbReference>
<dbReference type="Gene3D" id="3.30.160.100">
    <property type="entry name" value="Ribosome hibernation promotion factor-like"/>
    <property type="match status" value="1"/>
</dbReference>
<organism evidence="2 3">
    <name type="scientific">Falsiroseomonas bella</name>
    <dbReference type="NCBI Taxonomy" id="2184016"/>
    <lineage>
        <taxon>Bacteria</taxon>
        <taxon>Pseudomonadati</taxon>
        <taxon>Pseudomonadota</taxon>
        <taxon>Alphaproteobacteria</taxon>
        <taxon>Acetobacterales</taxon>
        <taxon>Roseomonadaceae</taxon>
        <taxon>Falsiroseomonas</taxon>
    </lineage>
</organism>
<dbReference type="Pfam" id="PF02482">
    <property type="entry name" value="Ribosomal_S30AE"/>
    <property type="match status" value="1"/>
</dbReference>
<dbReference type="OrthoDB" id="9782252at2"/>
<dbReference type="PROSITE" id="PS51857">
    <property type="entry name" value="CSD_2"/>
    <property type="match status" value="1"/>
</dbReference>